<evidence type="ECO:0000313" key="1">
    <source>
        <dbReference type="EMBL" id="KAI7796979.1"/>
    </source>
</evidence>
<dbReference type="EMBL" id="JAFHDT010000018">
    <property type="protein sequence ID" value="KAI7796979.1"/>
    <property type="molecule type" value="Genomic_DNA"/>
</dbReference>
<gene>
    <name evidence="1" type="ORF">IRJ41_010557</name>
</gene>
<accession>A0A9W7THG2</accession>
<sequence length="50" mass="6103">PFGEHIVFQLRTHTQSEAFIQEQTRQQKIHMIQNVFKNFRSNISQLENFR</sequence>
<evidence type="ECO:0000313" key="2">
    <source>
        <dbReference type="Proteomes" id="UP001059041"/>
    </source>
</evidence>
<dbReference type="Proteomes" id="UP001059041">
    <property type="component" value="Linkage Group LG18"/>
</dbReference>
<comment type="caution">
    <text evidence="1">The sequence shown here is derived from an EMBL/GenBank/DDBJ whole genome shotgun (WGS) entry which is preliminary data.</text>
</comment>
<organism evidence="1 2">
    <name type="scientific">Triplophysa rosa</name>
    <name type="common">Cave loach</name>
    <dbReference type="NCBI Taxonomy" id="992332"/>
    <lineage>
        <taxon>Eukaryota</taxon>
        <taxon>Metazoa</taxon>
        <taxon>Chordata</taxon>
        <taxon>Craniata</taxon>
        <taxon>Vertebrata</taxon>
        <taxon>Euteleostomi</taxon>
        <taxon>Actinopterygii</taxon>
        <taxon>Neopterygii</taxon>
        <taxon>Teleostei</taxon>
        <taxon>Ostariophysi</taxon>
        <taxon>Cypriniformes</taxon>
        <taxon>Nemacheilidae</taxon>
        <taxon>Triplophysa</taxon>
    </lineage>
</organism>
<proteinExistence type="predicted"/>
<protein>
    <submittedName>
        <fullName evidence="1">Uncharacterized protein</fullName>
    </submittedName>
</protein>
<name>A0A9W7THG2_TRIRA</name>
<feature type="non-terminal residue" evidence="1">
    <location>
        <position position="1"/>
    </location>
</feature>
<reference evidence="1" key="1">
    <citation type="submission" date="2021-02" db="EMBL/GenBank/DDBJ databases">
        <title>Comparative genomics reveals that relaxation of natural selection precedes convergent phenotypic evolution of cavefish.</title>
        <authorList>
            <person name="Peng Z."/>
        </authorList>
    </citation>
    <scope>NUCLEOTIDE SEQUENCE</scope>
    <source>
        <tissue evidence="1">Muscle</tissue>
    </source>
</reference>
<dbReference type="AlphaFoldDB" id="A0A9W7THG2"/>
<keyword evidence="2" id="KW-1185">Reference proteome</keyword>